<protein>
    <recommendedName>
        <fullName evidence="4">Protease inhibitor Inh</fullName>
    </recommendedName>
</protein>
<evidence type="ECO:0000313" key="2">
    <source>
        <dbReference type="EMBL" id="SMP70350.1"/>
    </source>
</evidence>
<feature type="chain" id="PRO_5045227535" description="Protease inhibitor Inh" evidence="1">
    <location>
        <begin position="18"/>
        <end position="131"/>
    </location>
</feature>
<keyword evidence="3" id="KW-1185">Reference proteome</keyword>
<sequence length="131" mass="14120">MKQPAAVMLALSAAALAACTPEGPRDTPPPSPAAQALGPAEDCLPLHQFSNTRIRDDRTIDFISGIGSRVWRVTLPNTCNGLKAADTFTYETSLTQLCRQDIIYPLQQFGGSWQRMGGCGMGPFVPVKLEK</sequence>
<dbReference type="Proteomes" id="UP001157910">
    <property type="component" value="Unassembled WGS sequence"/>
</dbReference>
<accession>A0ABY1QG59</accession>
<evidence type="ECO:0000256" key="1">
    <source>
        <dbReference type="SAM" id="SignalP"/>
    </source>
</evidence>
<comment type="caution">
    <text evidence="2">The sequence shown here is derived from an EMBL/GenBank/DDBJ whole genome shotgun (WGS) entry which is preliminary data.</text>
</comment>
<gene>
    <name evidence="2" type="ORF">SAMN06296065_105301</name>
</gene>
<dbReference type="RefSeq" id="WP_283406237.1">
    <property type="nucleotide sequence ID" value="NZ_FXUI01000005.1"/>
</dbReference>
<evidence type="ECO:0000313" key="3">
    <source>
        <dbReference type="Proteomes" id="UP001157910"/>
    </source>
</evidence>
<reference evidence="2 3" key="1">
    <citation type="submission" date="2017-05" db="EMBL/GenBank/DDBJ databases">
        <authorList>
            <person name="Varghese N."/>
            <person name="Submissions S."/>
        </authorList>
    </citation>
    <scope>NUCLEOTIDE SEQUENCE [LARGE SCALE GENOMIC DNA]</scope>
    <source>
        <strain evidence="2 3">SM16</strain>
    </source>
</reference>
<dbReference type="PROSITE" id="PS51257">
    <property type="entry name" value="PROKAR_LIPOPROTEIN"/>
    <property type="match status" value="1"/>
</dbReference>
<feature type="signal peptide" evidence="1">
    <location>
        <begin position="1"/>
        <end position="17"/>
    </location>
</feature>
<name>A0ABY1QG59_9SPHN</name>
<proteinExistence type="predicted"/>
<organism evidence="2 3">
    <name type="scientific">Novosphingobium panipatense</name>
    <dbReference type="NCBI Taxonomy" id="428991"/>
    <lineage>
        <taxon>Bacteria</taxon>
        <taxon>Pseudomonadati</taxon>
        <taxon>Pseudomonadota</taxon>
        <taxon>Alphaproteobacteria</taxon>
        <taxon>Sphingomonadales</taxon>
        <taxon>Sphingomonadaceae</taxon>
        <taxon>Novosphingobium</taxon>
    </lineage>
</organism>
<dbReference type="EMBL" id="FXUI01000005">
    <property type="protein sequence ID" value="SMP70350.1"/>
    <property type="molecule type" value="Genomic_DNA"/>
</dbReference>
<keyword evidence="1" id="KW-0732">Signal</keyword>
<evidence type="ECO:0008006" key="4">
    <source>
        <dbReference type="Google" id="ProtNLM"/>
    </source>
</evidence>